<evidence type="ECO:0000256" key="4">
    <source>
        <dbReference type="ARBA" id="ARBA00022833"/>
    </source>
</evidence>
<evidence type="ECO:0000256" key="2">
    <source>
        <dbReference type="ARBA" id="ARBA00022670"/>
    </source>
</evidence>
<gene>
    <name evidence="9" type="ORF">ISF26_17125</name>
</gene>
<dbReference type="PANTHER" id="PTHR43690:SF17">
    <property type="entry name" value="PROTEIN YHJJ"/>
    <property type="match status" value="1"/>
</dbReference>
<dbReference type="Pfam" id="PF00675">
    <property type="entry name" value="Peptidase_M16"/>
    <property type="match status" value="1"/>
</dbReference>
<evidence type="ECO:0000259" key="8">
    <source>
        <dbReference type="Pfam" id="PF05193"/>
    </source>
</evidence>
<dbReference type="Pfam" id="PF05193">
    <property type="entry name" value="Peptidase_M16_C"/>
    <property type="match status" value="1"/>
</dbReference>
<keyword evidence="6" id="KW-0812">Transmembrane</keyword>
<evidence type="ECO:0000313" key="10">
    <source>
        <dbReference type="Proteomes" id="UP001054846"/>
    </source>
</evidence>
<evidence type="ECO:0000256" key="5">
    <source>
        <dbReference type="ARBA" id="ARBA00023049"/>
    </source>
</evidence>
<feature type="domain" description="Peptidase M16 C-terminal" evidence="8">
    <location>
        <begin position="228"/>
        <end position="407"/>
    </location>
</feature>
<keyword evidence="6" id="KW-1133">Transmembrane helix</keyword>
<reference evidence="9 10" key="1">
    <citation type="journal article" date="2021" name="Genome Biol. Evol.">
        <title>Complete Genome Sequencing of a Novel Gloeobacter Species from a Waterfall Cave in Mexico.</title>
        <authorList>
            <person name="Saw J.H."/>
            <person name="Cardona T."/>
            <person name="Montejano G."/>
        </authorList>
    </citation>
    <scope>NUCLEOTIDE SEQUENCE [LARGE SCALE GENOMIC DNA]</scope>
    <source>
        <strain evidence="9">MG652769</strain>
    </source>
</reference>
<dbReference type="Proteomes" id="UP001054846">
    <property type="component" value="Chromosome"/>
</dbReference>
<evidence type="ECO:0000259" key="7">
    <source>
        <dbReference type="Pfam" id="PF00675"/>
    </source>
</evidence>
<accession>A0ABY3PIL9</accession>
<sequence length="489" mass="54061">MRNSSRCARGTLDTAPRRWDNVLNLTELFVGRFLLGLMLAGMLSLGAAVRAESEAVPLPPVQFSERTLANGLRVLLVEDHTSPTVAIQVAYHVGGKDDPPGRSGFAHLFEHLMFKGTANTKPETLDRLTEDVGGFNNAFTSEDITNYFEVVPSNYLETLLWAEADRLGSLVVDETNFKTERQVVIGEYDQRVLASPYGMLFELLDSKSYTVHPYRRGVIGNPAELNAATLEDVQNFHRTYYQPDNATLVVVGDFDPVQANRWIDQYFGAVPNNSRPIPRVSVVEPKQSVERRTTYYGANVPLPAVALVYHGPARSSPDRAALDVLENVLSQGQSARLYRTLVYEQQVASQVSSSADLREQPGLFVVYAILNAGKKPEQARALLDGEIAKLQQAPVPEAELAKAKTQLIAELVRGREQANDRATELVLATLVGGDPRQVNTALEEIQKLTAQDVQRVARQYLVPTNRTVIDYLPRAMPPAGPTKKERKSP</sequence>
<dbReference type="PANTHER" id="PTHR43690">
    <property type="entry name" value="NARDILYSIN"/>
    <property type="match status" value="1"/>
</dbReference>
<evidence type="ECO:0000256" key="6">
    <source>
        <dbReference type="SAM" id="Phobius"/>
    </source>
</evidence>
<dbReference type="InterPro" id="IPR011249">
    <property type="entry name" value="Metalloenz_LuxS/M16"/>
</dbReference>
<dbReference type="InterPro" id="IPR007863">
    <property type="entry name" value="Peptidase_M16_C"/>
</dbReference>
<keyword evidence="3" id="KW-0378">Hydrolase</keyword>
<comment type="similarity">
    <text evidence="1">Belongs to the peptidase M16 family.</text>
</comment>
<proteinExistence type="inferred from homology"/>
<dbReference type="InterPro" id="IPR011765">
    <property type="entry name" value="Pept_M16_N"/>
</dbReference>
<evidence type="ECO:0000313" key="9">
    <source>
        <dbReference type="EMBL" id="UFP93500.1"/>
    </source>
</evidence>
<keyword evidence="4" id="KW-0862">Zinc</keyword>
<keyword evidence="5" id="KW-0482">Metalloprotease</keyword>
<name>A0ABY3PIL9_9CYAN</name>
<keyword evidence="2" id="KW-0645">Protease</keyword>
<organism evidence="9 10">
    <name type="scientific">Gloeobacter morelensis MG652769</name>
    <dbReference type="NCBI Taxonomy" id="2781736"/>
    <lineage>
        <taxon>Bacteria</taxon>
        <taxon>Bacillati</taxon>
        <taxon>Cyanobacteriota</taxon>
        <taxon>Cyanophyceae</taxon>
        <taxon>Gloeobacterales</taxon>
        <taxon>Gloeobacteraceae</taxon>
        <taxon>Gloeobacter</taxon>
        <taxon>Gloeobacter morelensis</taxon>
    </lineage>
</organism>
<dbReference type="EMBL" id="CP063845">
    <property type="protein sequence ID" value="UFP93500.1"/>
    <property type="molecule type" value="Genomic_DNA"/>
</dbReference>
<dbReference type="Gene3D" id="3.30.830.10">
    <property type="entry name" value="Metalloenzyme, LuxS/M16 peptidase-like"/>
    <property type="match status" value="2"/>
</dbReference>
<evidence type="ECO:0000256" key="3">
    <source>
        <dbReference type="ARBA" id="ARBA00022801"/>
    </source>
</evidence>
<feature type="domain" description="Peptidase M16 N-terminal" evidence="7">
    <location>
        <begin position="73"/>
        <end position="219"/>
    </location>
</feature>
<keyword evidence="10" id="KW-1185">Reference proteome</keyword>
<evidence type="ECO:0000256" key="1">
    <source>
        <dbReference type="ARBA" id="ARBA00007261"/>
    </source>
</evidence>
<dbReference type="InterPro" id="IPR050626">
    <property type="entry name" value="Peptidase_M16"/>
</dbReference>
<keyword evidence="6" id="KW-0472">Membrane</keyword>
<feature type="transmembrane region" description="Helical" evidence="6">
    <location>
        <begin position="29"/>
        <end position="49"/>
    </location>
</feature>
<dbReference type="SUPFAM" id="SSF63411">
    <property type="entry name" value="LuxS/MPP-like metallohydrolase"/>
    <property type="match status" value="2"/>
</dbReference>
<protein>
    <submittedName>
        <fullName evidence="9">Insulinase family protein</fullName>
    </submittedName>
</protein>